<accession>E4PQE7</accession>
<dbReference type="Proteomes" id="UP000007077">
    <property type="component" value="Chromosome"/>
</dbReference>
<dbReference type="KEGG" id="mad:HP15_726"/>
<dbReference type="PATRIC" id="fig|225937.3.peg.736"/>
<reference evidence="1 2" key="1">
    <citation type="journal article" date="2010" name="Stand. Genomic Sci.">
        <title>Complete genome sequence of Marinobacter adhaerens type strain (HP15), a diatom-interacting marine microorganism.</title>
        <authorList>
            <person name="Gardes A."/>
            <person name="Kaeppel E."/>
            <person name="Shehzad A."/>
            <person name="Seebah S."/>
            <person name="Teeling H."/>
            <person name="Yarza P."/>
            <person name="Glockner F.O."/>
            <person name="Grossart H.P."/>
            <person name="Ullrich M.S."/>
        </authorList>
    </citation>
    <scope>NUCLEOTIDE SEQUENCE [LARGE SCALE GENOMIC DNA]</scope>
    <source>
        <strain evidence="2">DSM 23420 / HP15</strain>
    </source>
</reference>
<proteinExistence type="predicted"/>
<dbReference type="STRING" id="225937.HP15_726"/>
<dbReference type="HOGENOM" id="CLU_3253761_0_0_6"/>
<gene>
    <name evidence="1" type="ordered locus">HP15_726</name>
</gene>
<name>E4PQE7_MARAH</name>
<sequence length="42" mass="4606">MSNKNLPAWLQAGNKLRSIINDIAPGFCVVFATFSMPDRPAN</sequence>
<evidence type="ECO:0000313" key="1">
    <source>
        <dbReference type="EMBL" id="ADP96490.1"/>
    </source>
</evidence>
<organism evidence="1 2">
    <name type="scientific">Marinobacter adhaerens (strain DSM 23420 / HP15)</name>
    <dbReference type="NCBI Taxonomy" id="225937"/>
    <lineage>
        <taxon>Bacteria</taxon>
        <taxon>Pseudomonadati</taxon>
        <taxon>Pseudomonadota</taxon>
        <taxon>Gammaproteobacteria</taxon>
        <taxon>Pseudomonadales</taxon>
        <taxon>Marinobacteraceae</taxon>
        <taxon>Marinobacter</taxon>
    </lineage>
</organism>
<dbReference type="EMBL" id="CP001978">
    <property type="protein sequence ID" value="ADP96490.1"/>
    <property type="molecule type" value="Genomic_DNA"/>
</dbReference>
<protein>
    <submittedName>
        <fullName evidence="1">Uncharacterized protein</fullName>
    </submittedName>
</protein>
<dbReference type="AlphaFoldDB" id="E4PQE7"/>
<reference evidence="2" key="2">
    <citation type="submission" date="2010-02" db="EMBL/GenBank/DDBJ databases">
        <title>Complete genome sequence of Marinobacter adhaerens type strain (HP15).</title>
        <authorList>
            <person name="Gaerdes A.A.M."/>
            <person name="Kaeppel E."/>
            <person name="Shezad A."/>
            <person name="Seebah S."/>
            <person name="Teeling H."/>
            <person name="Yarza P."/>
            <person name="Gloeckner F.O."/>
            <person name="Ullrich M.S."/>
        </authorList>
    </citation>
    <scope>NUCLEOTIDE SEQUENCE [LARGE SCALE GENOMIC DNA]</scope>
    <source>
        <strain evidence="2">DSM 23420 / HP15</strain>
    </source>
</reference>
<evidence type="ECO:0000313" key="2">
    <source>
        <dbReference type="Proteomes" id="UP000007077"/>
    </source>
</evidence>